<keyword evidence="3" id="KW-1185">Reference proteome</keyword>
<reference evidence="3" key="1">
    <citation type="journal article" date="2019" name="Int. J. Syst. Evol. Microbiol.">
        <title>The Global Catalogue of Microorganisms (GCM) 10K type strain sequencing project: providing services to taxonomists for standard genome sequencing and annotation.</title>
        <authorList>
            <consortium name="The Broad Institute Genomics Platform"/>
            <consortium name="The Broad Institute Genome Sequencing Center for Infectious Disease"/>
            <person name="Wu L."/>
            <person name="Ma J."/>
        </authorList>
    </citation>
    <scope>NUCLEOTIDE SEQUENCE [LARGE SCALE GENOMIC DNA]</scope>
    <source>
        <strain evidence="3">JCM 30346</strain>
    </source>
</reference>
<evidence type="ECO:0000313" key="3">
    <source>
        <dbReference type="Proteomes" id="UP001596137"/>
    </source>
</evidence>
<gene>
    <name evidence="2" type="ORF">ACFP1K_38940</name>
</gene>
<sequence length="126" mass="13527">RAAGPPRGPRAAPRTPFVLLVLGLLGGGLVTLLLLNTVLARDSFMMNNLRDRNQELHQQAQDRKKSLLMKSQAKVLDQRAPNATFKPDPSAPEFLDPADGPGRPADLDQTPLGTPPESSATEGSPR</sequence>
<evidence type="ECO:0000313" key="2">
    <source>
        <dbReference type="EMBL" id="MFC6087196.1"/>
    </source>
</evidence>
<accession>A0ABW1NV99</accession>
<dbReference type="EMBL" id="JBHSRF010000121">
    <property type="protein sequence ID" value="MFC6087196.1"/>
    <property type="molecule type" value="Genomic_DNA"/>
</dbReference>
<comment type="caution">
    <text evidence="2">The sequence shown here is derived from an EMBL/GenBank/DDBJ whole genome shotgun (WGS) entry which is preliminary data.</text>
</comment>
<organism evidence="2 3">
    <name type="scientific">Sphaerisporangium aureirubrum</name>
    <dbReference type="NCBI Taxonomy" id="1544736"/>
    <lineage>
        <taxon>Bacteria</taxon>
        <taxon>Bacillati</taxon>
        <taxon>Actinomycetota</taxon>
        <taxon>Actinomycetes</taxon>
        <taxon>Streptosporangiales</taxon>
        <taxon>Streptosporangiaceae</taxon>
        <taxon>Sphaerisporangium</taxon>
    </lineage>
</organism>
<evidence type="ECO:0000256" key="1">
    <source>
        <dbReference type="SAM" id="MobiDB-lite"/>
    </source>
</evidence>
<feature type="non-terminal residue" evidence="2">
    <location>
        <position position="1"/>
    </location>
</feature>
<feature type="region of interest" description="Disordered" evidence="1">
    <location>
        <begin position="76"/>
        <end position="126"/>
    </location>
</feature>
<name>A0ABW1NV99_9ACTN</name>
<feature type="compositionally biased region" description="Polar residues" evidence="1">
    <location>
        <begin position="116"/>
        <end position="126"/>
    </location>
</feature>
<proteinExistence type="predicted"/>
<dbReference type="Proteomes" id="UP001596137">
    <property type="component" value="Unassembled WGS sequence"/>
</dbReference>
<protein>
    <submittedName>
        <fullName evidence="2">Uncharacterized protein</fullName>
    </submittedName>
</protein>